<sequence>MAGYATLQEAYNIESFNTKKKKNTDNFKNKEKIQEKFMNDYSSQDDCYFKKEFGINNDTCKAEMTNNPKYGNFVANEGFTNNSSDVKNYKSNTMNTQGESCSPLQVPNYNLPISEENKAEFKKVVDLYTNYQSNNKTYNEFNKNKESNDIMPYYDEDMDQYLDINSLKTSQIFTKTSGSEIIPNNKRYMPNYNEKGYTDDNTDKYLNINTKTDDILIAPSYNLSEEDKKNSLRSLNILKKFNNNKINGTGITPNSEKPNANNYDTFYNIALFIFIGIVIILLCDQITELAINIGMKRTIEILEPYLNRPDNIIKEEISNMDSLSNIIEDIEQTPVSTILPNVPEISNNPDVPDIKIPELSIIDIYKKANVK</sequence>
<keyword evidence="1" id="KW-0812">Transmembrane</keyword>
<organism evidence="2">
    <name type="scientific">viral metagenome</name>
    <dbReference type="NCBI Taxonomy" id="1070528"/>
    <lineage>
        <taxon>unclassified sequences</taxon>
        <taxon>metagenomes</taxon>
        <taxon>organismal metagenomes</taxon>
    </lineage>
</organism>
<reference evidence="2" key="1">
    <citation type="journal article" date="2020" name="Nature">
        <title>Giant virus diversity and host interactions through global metagenomics.</title>
        <authorList>
            <person name="Schulz F."/>
            <person name="Roux S."/>
            <person name="Paez-Espino D."/>
            <person name="Jungbluth S."/>
            <person name="Walsh D.A."/>
            <person name="Denef V.J."/>
            <person name="McMahon K.D."/>
            <person name="Konstantinidis K.T."/>
            <person name="Eloe-Fadrosh E.A."/>
            <person name="Kyrpides N.C."/>
            <person name="Woyke T."/>
        </authorList>
    </citation>
    <scope>NUCLEOTIDE SEQUENCE</scope>
    <source>
        <strain evidence="2">GVMAG-M-3300025695-21</strain>
    </source>
</reference>
<dbReference type="EMBL" id="MN740297">
    <property type="protein sequence ID" value="QHT98872.1"/>
    <property type="molecule type" value="Genomic_DNA"/>
</dbReference>
<feature type="transmembrane region" description="Helical" evidence="1">
    <location>
        <begin position="266"/>
        <end position="287"/>
    </location>
</feature>
<accession>A0A6C0J0L9</accession>
<dbReference type="AlphaFoldDB" id="A0A6C0J0L9"/>
<keyword evidence="1" id="KW-1133">Transmembrane helix</keyword>
<proteinExistence type="predicted"/>
<name>A0A6C0J0L9_9ZZZZ</name>
<evidence type="ECO:0000256" key="1">
    <source>
        <dbReference type="SAM" id="Phobius"/>
    </source>
</evidence>
<keyword evidence="1" id="KW-0472">Membrane</keyword>
<evidence type="ECO:0000313" key="2">
    <source>
        <dbReference type="EMBL" id="QHT98872.1"/>
    </source>
</evidence>
<protein>
    <submittedName>
        <fullName evidence="2">Uncharacterized protein</fullName>
    </submittedName>
</protein>